<comment type="caution">
    <text evidence="3">The sequence shown here is derived from an EMBL/GenBank/DDBJ whole genome shotgun (WGS) entry which is preliminary data.</text>
</comment>
<proteinExistence type="predicted"/>
<name>A0A849AMJ0_9MICO</name>
<dbReference type="PANTHER" id="PTHR14969">
    <property type="entry name" value="SPHINGOSINE-1-PHOSPHATE PHOSPHOHYDROLASE"/>
    <property type="match status" value="1"/>
</dbReference>
<evidence type="ECO:0000313" key="3">
    <source>
        <dbReference type="EMBL" id="NNG39570.1"/>
    </source>
</evidence>
<keyword evidence="1" id="KW-1133">Transmembrane helix</keyword>
<gene>
    <name evidence="3" type="ORF">HJ588_09845</name>
</gene>
<feature type="transmembrane region" description="Helical" evidence="1">
    <location>
        <begin position="125"/>
        <end position="146"/>
    </location>
</feature>
<accession>A0A849AMJ0</accession>
<feature type="domain" description="Phosphatidic acid phosphatase type 2/haloperoxidase" evidence="2">
    <location>
        <begin position="83"/>
        <end position="197"/>
    </location>
</feature>
<feature type="transmembrane region" description="Helical" evidence="1">
    <location>
        <begin position="55"/>
        <end position="76"/>
    </location>
</feature>
<reference evidence="3 4" key="1">
    <citation type="submission" date="2020-05" db="EMBL/GenBank/DDBJ databases">
        <title>Flexivirga sp. ID2601S isolated from air conditioner.</title>
        <authorList>
            <person name="Kim D.H."/>
        </authorList>
    </citation>
    <scope>NUCLEOTIDE SEQUENCE [LARGE SCALE GENOMIC DNA]</scope>
    <source>
        <strain evidence="3 4">ID2601S</strain>
    </source>
</reference>
<keyword evidence="1" id="KW-0472">Membrane</keyword>
<dbReference type="SUPFAM" id="SSF48317">
    <property type="entry name" value="Acid phosphatase/Vanadium-dependent haloperoxidase"/>
    <property type="match status" value="1"/>
</dbReference>
<keyword evidence="4" id="KW-1185">Reference proteome</keyword>
<sequence length="210" mass="22226">MIRRSEAAGVVFVVVSVLLGAYLTHRGASHTGELRLDIWWSHHRPSWLAEPSKVIAHYGAGPLAYLPVLALLLVVWRKGGIPAALATALVFLAGRISVTIAKAIYQRPRPPADVVHALVPVTDRASMPSGHTALAAAFAGALVYAVHRSGRSVIPAVVVGVLLVVAYAVSRMVVGAHYLGDVTVGALLPVGVMLLVGGLLDRRLDRPARR</sequence>
<dbReference type="SMART" id="SM00014">
    <property type="entry name" value="acidPPc"/>
    <property type="match status" value="1"/>
</dbReference>
<dbReference type="Proteomes" id="UP000557772">
    <property type="component" value="Unassembled WGS sequence"/>
</dbReference>
<feature type="transmembrane region" description="Helical" evidence="1">
    <location>
        <begin position="182"/>
        <end position="200"/>
    </location>
</feature>
<dbReference type="EMBL" id="JABENB010000001">
    <property type="protein sequence ID" value="NNG39570.1"/>
    <property type="molecule type" value="Genomic_DNA"/>
</dbReference>
<evidence type="ECO:0000259" key="2">
    <source>
        <dbReference type="SMART" id="SM00014"/>
    </source>
</evidence>
<dbReference type="InterPro" id="IPR000326">
    <property type="entry name" value="PAP2/HPO"/>
</dbReference>
<dbReference type="RefSeq" id="WP_171154433.1">
    <property type="nucleotide sequence ID" value="NZ_JABENB010000001.1"/>
</dbReference>
<dbReference type="Pfam" id="PF01569">
    <property type="entry name" value="PAP2"/>
    <property type="match status" value="1"/>
</dbReference>
<feature type="transmembrane region" description="Helical" evidence="1">
    <location>
        <begin position="83"/>
        <end position="105"/>
    </location>
</feature>
<feature type="transmembrane region" description="Helical" evidence="1">
    <location>
        <begin position="153"/>
        <end position="170"/>
    </location>
</feature>
<dbReference type="Gene3D" id="1.20.144.10">
    <property type="entry name" value="Phosphatidic acid phosphatase type 2/haloperoxidase"/>
    <property type="match status" value="1"/>
</dbReference>
<evidence type="ECO:0000313" key="4">
    <source>
        <dbReference type="Proteomes" id="UP000557772"/>
    </source>
</evidence>
<dbReference type="AlphaFoldDB" id="A0A849AMJ0"/>
<organism evidence="3 4">
    <name type="scientific">Flexivirga aerilata</name>
    <dbReference type="NCBI Taxonomy" id="1656889"/>
    <lineage>
        <taxon>Bacteria</taxon>
        <taxon>Bacillati</taxon>
        <taxon>Actinomycetota</taxon>
        <taxon>Actinomycetes</taxon>
        <taxon>Micrococcales</taxon>
        <taxon>Dermacoccaceae</taxon>
        <taxon>Flexivirga</taxon>
    </lineage>
</organism>
<evidence type="ECO:0000256" key="1">
    <source>
        <dbReference type="SAM" id="Phobius"/>
    </source>
</evidence>
<protein>
    <submittedName>
        <fullName evidence="3">Phosphatase PAP2 family protein</fullName>
    </submittedName>
</protein>
<dbReference type="GO" id="GO:0042392">
    <property type="term" value="F:sphingosine-1-phosphate phosphatase activity"/>
    <property type="evidence" value="ECO:0007669"/>
    <property type="project" value="TreeGrafter"/>
</dbReference>
<dbReference type="PANTHER" id="PTHR14969:SF13">
    <property type="entry name" value="AT30094P"/>
    <property type="match status" value="1"/>
</dbReference>
<keyword evidence="1" id="KW-0812">Transmembrane</keyword>
<dbReference type="InterPro" id="IPR036938">
    <property type="entry name" value="PAP2/HPO_sf"/>
</dbReference>